<reference evidence="1 2" key="1">
    <citation type="submission" date="2019-03" db="EMBL/GenBank/DDBJ databases">
        <title>Single cell metagenomics reveals metabolic interactions within the superorganism composed of flagellate Streblomastix strix and complex community of Bacteroidetes bacteria on its surface.</title>
        <authorList>
            <person name="Treitli S.C."/>
            <person name="Kolisko M."/>
            <person name="Husnik F."/>
            <person name="Keeling P."/>
            <person name="Hampl V."/>
        </authorList>
    </citation>
    <scope>NUCLEOTIDE SEQUENCE [LARGE SCALE GENOMIC DNA]</scope>
    <source>
        <strain evidence="1">ST1C</strain>
    </source>
</reference>
<organism evidence="1 2">
    <name type="scientific">Streblomastix strix</name>
    <dbReference type="NCBI Taxonomy" id="222440"/>
    <lineage>
        <taxon>Eukaryota</taxon>
        <taxon>Metamonada</taxon>
        <taxon>Preaxostyla</taxon>
        <taxon>Oxymonadida</taxon>
        <taxon>Streblomastigidae</taxon>
        <taxon>Streblomastix</taxon>
    </lineage>
</organism>
<sequence length="25" mass="3051">LKDAFDNWLERAWWVNQNGGAYYPH</sequence>
<gene>
    <name evidence="1" type="ORF">EZS28_043448</name>
</gene>
<dbReference type="Proteomes" id="UP000324800">
    <property type="component" value="Unassembled WGS sequence"/>
</dbReference>
<dbReference type="EMBL" id="SNRW01026115">
    <property type="protein sequence ID" value="KAA6361025.1"/>
    <property type="molecule type" value="Genomic_DNA"/>
</dbReference>
<feature type="non-terminal residue" evidence="1">
    <location>
        <position position="1"/>
    </location>
</feature>
<evidence type="ECO:0000313" key="1">
    <source>
        <dbReference type="EMBL" id="KAA6361025.1"/>
    </source>
</evidence>
<dbReference type="AlphaFoldDB" id="A0A5J4TUE8"/>
<comment type="caution">
    <text evidence="1">The sequence shown here is derived from an EMBL/GenBank/DDBJ whole genome shotgun (WGS) entry which is preliminary data.</text>
</comment>
<protein>
    <submittedName>
        <fullName evidence="1">Uncharacterized protein</fullName>
    </submittedName>
</protein>
<evidence type="ECO:0000313" key="2">
    <source>
        <dbReference type="Proteomes" id="UP000324800"/>
    </source>
</evidence>
<accession>A0A5J4TUE8</accession>
<name>A0A5J4TUE8_9EUKA</name>
<proteinExistence type="predicted"/>